<proteinExistence type="predicted"/>
<evidence type="ECO:0000313" key="2">
    <source>
        <dbReference type="Proteomes" id="UP001162501"/>
    </source>
</evidence>
<dbReference type="EMBL" id="OX596115">
    <property type="protein sequence ID" value="CAN0473418.1"/>
    <property type="molecule type" value="Genomic_DNA"/>
</dbReference>
<reference evidence="1" key="2">
    <citation type="submission" date="2025-03" db="EMBL/GenBank/DDBJ databases">
        <authorList>
            <consortium name="ELIXIR-Norway"/>
            <consortium name="Elixir Norway"/>
        </authorList>
    </citation>
    <scope>NUCLEOTIDE SEQUENCE</scope>
</reference>
<reference evidence="1" key="1">
    <citation type="submission" date="2023-05" db="EMBL/GenBank/DDBJ databases">
        <authorList>
            <consortium name="ELIXIR-Norway"/>
        </authorList>
    </citation>
    <scope>NUCLEOTIDE SEQUENCE</scope>
</reference>
<protein>
    <submittedName>
        <fullName evidence="1">Uncharacterized protein</fullName>
    </submittedName>
</protein>
<sequence>MTCPVIPVPSQHCEPLPLSTSRFLNVLLPGVFVPSQSLSTGKSGEKAAGRFAPHCGPSASIDACLPRGLEMLGPEQWGERSLEPAVQT</sequence>
<evidence type="ECO:0000313" key="1">
    <source>
        <dbReference type="EMBL" id="CAN0473418.1"/>
    </source>
</evidence>
<name>A0AC59ZNB5_RANTA</name>
<gene>
    <name evidence="1" type="ORF">MRATA1EN22A_LOCUS20655</name>
</gene>
<dbReference type="Proteomes" id="UP001162501">
    <property type="component" value="Chromosome 31"/>
</dbReference>
<accession>A0AC59ZNB5</accession>
<organism evidence="1 2">
    <name type="scientific">Rangifer tarandus platyrhynchus</name>
    <name type="common">Svalbard reindeer</name>
    <dbReference type="NCBI Taxonomy" id="3082113"/>
    <lineage>
        <taxon>Eukaryota</taxon>
        <taxon>Metazoa</taxon>
        <taxon>Chordata</taxon>
        <taxon>Craniata</taxon>
        <taxon>Vertebrata</taxon>
        <taxon>Euteleostomi</taxon>
        <taxon>Mammalia</taxon>
        <taxon>Eutheria</taxon>
        <taxon>Laurasiatheria</taxon>
        <taxon>Artiodactyla</taxon>
        <taxon>Ruminantia</taxon>
        <taxon>Pecora</taxon>
        <taxon>Cervidae</taxon>
        <taxon>Odocoileinae</taxon>
        <taxon>Rangifer</taxon>
    </lineage>
</organism>